<dbReference type="AlphaFoldDB" id="A0A0A8J5C0"/>
<dbReference type="Gene3D" id="1.25.40.10">
    <property type="entry name" value="Tetratricopeptide repeat domain"/>
    <property type="match status" value="1"/>
</dbReference>
<reference evidence="2" key="1">
    <citation type="journal article" date="2014" name="DNA Res.">
        <title>A complete view of the genetic diversity of the Escherichia coli O-antigen biosynthesis gene cluster.</title>
        <authorList>
            <person name="Iguchi A."/>
            <person name="Iyoda S."/>
            <person name="Kikuchi T."/>
            <person name="Ogura Y."/>
            <person name="Katsura K."/>
            <person name="Ohnishi M."/>
            <person name="Hayashi T."/>
            <person name="Thomson N.R."/>
        </authorList>
    </citation>
    <scope>NUCLEOTIDE SEQUENCE</scope>
    <source>
        <strain evidence="2">H320a</strain>
    </source>
</reference>
<dbReference type="InterPro" id="IPR011990">
    <property type="entry name" value="TPR-like_helical_dom_sf"/>
</dbReference>
<proteinExistence type="predicted"/>
<dbReference type="SUPFAM" id="SSF48452">
    <property type="entry name" value="TPR-like"/>
    <property type="match status" value="1"/>
</dbReference>
<evidence type="ECO:0000313" key="1">
    <source>
        <dbReference type="EMBL" id="AIG62862.1"/>
    </source>
</evidence>
<sequence>MKKTILINGAVRDIEEFVLIIDCLLEQRKKSEEKIEIIISTWHEDINKNLQLFRWIASNDIKVVGSAGIDSGGPANIFRQWRTLEAGLSIVSSDSLILKGRTDKFLLRKDVIEAFVKAEGSDPALQMAIKQDKLAVEHISLSLPFMAKDMIYIGTVTAIRKIMHYSVRTKYVADHIFHGIGPECFLWLESCSSDQELMQLIQKIDFRFISNELMKNNCIFEYDWSQIKPQICLLYSKWYHSFDSNFTFLSDIIKCHKSPSWVINEGLYKYQTGDREDYERLRFILESVTPTSLLNCASELCFLNSTDTFTLESNSDNSYLEWKPELPFLEDIDRIRNDYSREYSDIVLLRSKLIQRMLVSQNPDPKKLTQALKWNIRQRDNETLNMVYNWMMSADDNIKYVSHDDRLFVLERILDSFTFIADNVAIENTIEILKDYFKKSPQLSVRVAESYFRKGKLYYSLYWFWLSYKGLPGHLGVNHGLGCTLLDLGFPRLALKYLRQANAIQPQDQTASFTLIRCLARCNKKSEAKILMNNLSGHLRVEAERILNAD</sequence>
<reference evidence="1" key="2">
    <citation type="journal article" date="2016" name="PLoS ONE">
        <title>Comparison of O-Antigen Gene Clusters of All O-Serogroups of Escherichia coli and Proposal for Adopting a New Nomenclature for O-Typing.</title>
        <authorList>
            <person name="DebRoy C."/>
            <person name="Fratamico P.M."/>
            <person name="Yan X."/>
            <person name="Baranzoni G."/>
            <person name="Liu Y."/>
            <person name="Needleman D.S."/>
            <person name="Tebbs R."/>
            <person name="O'Connell C.D."/>
            <person name="Allred A."/>
            <person name="Swimley M."/>
            <person name="Mwangi M."/>
            <person name="Kapur V."/>
            <person name="Raygoza Garay J.A."/>
            <person name="Roberts E.L."/>
            <person name="Katani R."/>
        </authorList>
    </citation>
    <scope>NUCLEOTIDE SEQUENCE</scope>
    <source>
        <strain evidence="1">H 320a</strain>
    </source>
</reference>
<dbReference type="EMBL" id="KJ778810">
    <property type="protein sequence ID" value="AIG62862.1"/>
    <property type="molecule type" value="Genomic_DNA"/>
</dbReference>
<protein>
    <submittedName>
        <fullName evidence="2">Uncharacterized protein</fullName>
    </submittedName>
</protein>
<dbReference type="RefSeq" id="WP_032281137.1">
    <property type="nucleotide sequence ID" value="NZ_JAHTJH010000044.1"/>
</dbReference>
<accession>A0A0A8J5C0</accession>
<evidence type="ECO:0000313" key="2">
    <source>
        <dbReference type="EMBL" id="BAQ01441.1"/>
    </source>
</evidence>
<organism evidence="2">
    <name type="scientific">Escherichia coli</name>
    <dbReference type="NCBI Taxonomy" id="562"/>
    <lineage>
        <taxon>Bacteria</taxon>
        <taxon>Pseudomonadati</taxon>
        <taxon>Pseudomonadota</taxon>
        <taxon>Gammaproteobacteria</taxon>
        <taxon>Enterobacterales</taxon>
        <taxon>Enterobacteriaceae</taxon>
        <taxon>Escherichia</taxon>
    </lineage>
</organism>
<dbReference type="EMBL" id="AB812044">
    <property type="protein sequence ID" value="BAQ01441.1"/>
    <property type="molecule type" value="Genomic_DNA"/>
</dbReference>
<name>A0A0A8J5C0_ECOLX</name>